<dbReference type="CDD" id="cd11304">
    <property type="entry name" value="Cadherin_repeat"/>
    <property type="match status" value="5"/>
</dbReference>
<evidence type="ECO:0000256" key="9">
    <source>
        <dbReference type="ARBA" id="ARBA00023136"/>
    </source>
</evidence>
<dbReference type="Pfam" id="PF08266">
    <property type="entry name" value="Cadherin_2"/>
    <property type="match status" value="1"/>
</dbReference>
<evidence type="ECO:0000256" key="6">
    <source>
        <dbReference type="ARBA" id="ARBA00022837"/>
    </source>
</evidence>
<feature type="region of interest" description="Disordered" evidence="12">
    <location>
        <begin position="830"/>
        <end position="865"/>
    </location>
</feature>
<feature type="domain" description="Cadherin" evidence="13">
    <location>
        <begin position="457"/>
        <end position="566"/>
    </location>
</feature>
<feature type="domain" description="Cadherin" evidence="13">
    <location>
        <begin position="148"/>
        <end position="236"/>
    </location>
</feature>
<dbReference type="InterPro" id="IPR015919">
    <property type="entry name" value="Cadherin-like_sf"/>
</dbReference>
<dbReference type="FunFam" id="2.60.40.60:FF:000007">
    <property type="entry name" value="Protocadherin alpha 2"/>
    <property type="match status" value="1"/>
</dbReference>
<keyword evidence="8" id="KW-1133">Transmembrane helix</keyword>
<proteinExistence type="predicted"/>
<evidence type="ECO:0000256" key="11">
    <source>
        <dbReference type="PROSITE-ProRule" id="PRU00043"/>
    </source>
</evidence>
<dbReference type="Ensembl" id="ENSEBUT00000021662.1">
    <property type="protein sequence ID" value="ENSEBUP00000021086.1"/>
    <property type="gene ID" value="ENSEBUG00000013023.1"/>
</dbReference>
<evidence type="ECO:0000259" key="13">
    <source>
        <dbReference type="PROSITE" id="PS50268"/>
    </source>
</evidence>
<evidence type="ECO:0000256" key="4">
    <source>
        <dbReference type="ARBA" id="ARBA00022729"/>
    </source>
</evidence>
<dbReference type="Gene3D" id="2.60.40.60">
    <property type="entry name" value="Cadherins"/>
    <property type="match status" value="6"/>
</dbReference>
<dbReference type="InterPro" id="IPR050174">
    <property type="entry name" value="Protocadherin/Cadherin-CA"/>
</dbReference>
<keyword evidence="6 11" id="KW-0106">Calcium</keyword>
<keyword evidence="5" id="KW-0677">Repeat</keyword>
<dbReference type="PROSITE" id="PS50268">
    <property type="entry name" value="CADHERIN_2"/>
    <property type="match status" value="6"/>
</dbReference>
<name>A0A8C4QVA8_EPTBU</name>
<evidence type="ECO:0000256" key="3">
    <source>
        <dbReference type="ARBA" id="ARBA00022692"/>
    </source>
</evidence>
<keyword evidence="4" id="KW-0732">Signal</keyword>
<evidence type="ECO:0000256" key="8">
    <source>
        <dbReference type="ARBA" id="ARBA00022989"/>
    </source>
</evidence>
<feature type="domain" description="Cadherin" evidence="13">
    <location>
        <begin position="573"/>
        <end position="687"/>
    </location>
</feature>
<sequence>GCCSFSDVLCWVCAMCNIFHLAGKQKGSWLPGGLVQLEFVVHEETPPGSLVGDVGAALGLSPAELTSRGLRALPGTNGSTLMVLSSQSGQLRLVHRLDREALCPPNLPTTMALQTCVLLFEAVLARPLAFVRVSVKVVDVNDHSPRFAAPHAVLEVSESAPPGTRLPLEPAHDPDAGSNGHLAYELQPAHGPFSLGLAATGPELLLQHSLDREQAPRHALELRVQDRGEPARSASARCPSWHRIGFPAWDPDEGANGEVRYALGALTSARARHLFGVDARTGRVSLRGRLNYEESHTHEFPVEARDRGVNAVPAYAKVLVSVLDVNDNSPQIQVRSILGFNVLSLAEVGGSLVVLEDAAPGAFIALVRVTDSDAEANGQVSCMLLGAPGEPPPPFSLRSSAEPGEWAFVTSGSLDRERAAAWNLTLVARDEGTPPLAARKTVSVTVGDVNDNGPLFGQPRYEFRLHENNVPGAYLGTVSASDPDLGSNGRLAYSLVDSTVGGMPAHTYVSVNPATGALYALRAFDHEQAQCLAFTLRATDAGVPPQQAEANVSVLVQDRNDNAPVFVHPPLGSDGEGRLAVPSGVAAGRILATVKARDADAGDNGRIAFTIQDSGEASGLFRLDAESGELRASRMLLPSDVHYRLLLSARDHGERPRSATATVWLEAVGSRSVAARDGLAGTQAPTGHRGSSHASLAAVLALAGLSVALLAAVAAALLDYFWNGKHWVSLGILSLPFIEEGQSFPCLQDHASRLKTIQRYLYMKPAPQWCSLASYFFSKVQNLRNKKYIFAMTSDNLSSSETLPLFYQEMLKAWNAVHIKRTSSPNVGWKEPDRLSFKDSGQGDSEPAESEPDTSRGPYGDGGLAAVRGKASEARVHAHCTAECRVLGHSDRCWMPPEAILKPSADITSCFKEGQAPKMAADCSRELSPALDREMEVVARPTPAMLHGDSTLGRARGVPAGSSEAEQLTTCGEQNSHTMTMCRACSNPAIPCRALVAITEQLLCFDVK</sequence>
<reference evidence="14" key="1">
    <citation type="submission" date="2025-08" db="UniProtKB">
        <authorList>
            <consortium name="Ensembl"/>
        </authorList>
    </citation>
    <scope>IDENTIFICATION</scope>
</reference>
<protein>
    <submittedName>
        <fullName evidence="14">Protocadherin 8</fullName>
    </submittedName>
</protein>
<evidence type="ECO:0000313" key="15">
    <source>
        <dbReference type="Proteomes" id="UP000694388"/>
    </source>
</evidence>
<dbReference type="FunFam" id="2.60.40.60:FF:000092">
    <property type="entry name" value="Protocadherin 8"/>
    <property type="match status" value="1"/>
</dbReference>
<evidence type="ECO:0000256" key="7">
    <source>
        <dbReference type="ARBA" id="ARBA00022889"/>
    </source>
</evidence>
<accession>A0A8C4QVA8</accession>
<dbReference type="AlphaFoldDB" id="A0A8C4QVA8"/>
<dbReference type="GO" id="GO:0005886">
    <property type="term" value="C:plasma membrane"/>
    <property type="evidence" value="ECO:0007669"/>
    <property type="project" value="UniProtKB-SubCell"/>
</dbReference>
<dbReference type="SUPFAM" id="SSF49313">
    <property type="entry name" value="Cadherin-like"/>
    <property type="match status" value="5"/>
</dbReference>
<dbReference type="FunFam" id="2.60.40.60:FF:000002">
    <property type="entry name" value="Protocadherin alpha 2"/>
    <property type="match status" value="1"/>
</dbReference>
<evidence type="ECO:0000256" key="1">
    <source>
        <dbReference type="ARBA" id="ARBA00004251"/>
    </source>
</evidence>
<evidence type="ECO:0000256" key="2">
    <source>
        <dbReference type="ARBA" id="ARBA00022475"/>
    </source>
</evidence>
<dbReference type="PANTHER" id="PTHR24028">
    <property type="entry name" value="CADHERIN-87A"/>
    <property type="match status" value="1"/>
</dbReference>
<feature type="domain" description="Cadherin" evidence="13">
    <location>
        <begin position="84"/>
        <end position="147"/>
    </location>
</feature>
<keyword evidence="3" id="KW-0812">Transmembrane</keyword>
<dbReference type="SMART" id="SM00112">
    <property type="entry name" value="CA"/>
    <property type="match status" value="6"/>
</dbReference>
<feature type="domain" description="Cadherin" evidence="13">
    <location>
        <begin position="354"/>
        <end position="456"/>
    </location>
</feature>
<keyword evidence="10" id="KW-0325">Glycoprotein</keyword>
<comment type="subcellular location">
    <subcellularLocation>
        <location evidence="1">Cell membrane</location>
        <topology evidence="1">Single-pass type I membrane protein</topology>
    </subcellularLocation>
</comment>
<keyword evidence="7" id="KW-0130">Cell adhesion</keyword>
<keyword evidence="2" id="KW-1003">Cell membrane</keyword>
<dbReference type="Proteomes" id="UP000694388">
    <property type="component" value="Unplaced"/>
</dbReference>
<keyword evidence="9" id="KW-0472">Membrane</keyword>
<reference evidence="14" key="2">
    <citation type="submission" date="2025-09" db="UniProtKB">
        <authorList>
            <consortium name="Ensembl"/>
        </authorList>
    </citation>
    <scope>IDENTIFICATION</scope>
</reference>
<dbReference type="GO" id="GO:0005509">
    <property type="term" value="F:calcium ion binding"/>
    <property type="evidence" value="ECO:0007669"/>
    <property type="project" value="UniProtKB-UniRule"/>
</dbReference>
<evidence type="ECO:0000256" key="5">
    <source>
        <dbReference type="ARBA" id="ARBA00022737"/>
    </source>
</evidence>
<evidence type="ECO:0000256" key="12">
    <source>
        <dbReference type="SAM" id="MobiDB-lite"/>
    </source>
</evidence>
<dbReference type="FunFam" id="2.60.40.60:FF:000001">
    <property type="entry name" value="Protocadherin alpha 2"/>
    <property type="match status" value="1"/>
</dbReference>
<dbReference type="Pfam" id="PF00028">
    <property type="entry name" value="Cadherin"/>
    <property type="match status" value="5"/>
</dbReference>
<dbReference type="PANTHER" id="PTHR24028:SF146">
    <property type="entry name" value="CADHERIN 96CB, ISOFORM D-RELATED"/>
    <property type="match status" value="1"/>
</dbReference>
<dbReference type="FunFam" id="2.60.40.60:FF:000004">
    <property type="entry name" value="Protocadherin 1 gamma 2"/>
    <property type="match status" value="1"/>
</dbReference>
<dbReference type="OMA" id="SHTHEFP"/>
<dbReference type="PROSITE" id="PS00232">
    <property type="entry name" value="CADHERIN_1"/>
    <property type="match status" value="3"/>
</dbReference>
<keyword evidence="15" id="KW-1185">Reference proteome</keyword>
<evidence type="ECO:0000313" key="14">
    <source>
        <dbReference type="Ensembl" id="ENSEBUP00000021086.1"/>
    </source>
</evidence>
<dbReference type="InterPro" id="IPR002126">
    <property type="entry name" value="Cadherin-like_dom"/>
</dbReference>
<dbReference type="GeneTree" id="ENSGT00940000155219"/>
<evidence type="ECO:0000256" key="10">
    <source>
        <dbReference type="ARBA" id="ARBA00023180"/>
    </source>
</evidence>
<feature type="domain" description="Cadherin" evidence="13">
    <location>
        <begin position="248"/>
        <end position="332"/>
    </location>
</feature>
<dbReference type="InterPro" id="IPR020894">
    <property type="entry name" value="Cadherin_CS"/>
</dbReference>
<dbReference type="PRINTS" id="PR00205">
    <property type="entry name" value="CADHERIN"/>
</dbReference>
<dbReference type="InterPro" id="IPR013164">
    <property type="entry name" value="Cadherin_N"/>
</dbReference>
<dbReference type="GO" id="GO:0007156">
    <property type="term" value="P:homophilic cell adhesion via plasma membrane adhesion molecules"/>
    <property type="evidence" value="ECO:0007669"/>
    <property type="project" value="InterPro"/>
</dbReference>
<organism evidence="14 15">
    <name type="scientific">Eptatretus burgeri</name>
    <name type="common">Inshore hagfish</name>
    <dbReference type="NCBI Taxonomy" id="7764"/>
    <lineage>
        <taxon>Eukaryota</taxon>
        <taxon>Metazoa</taxon>
        <taxon>Chordata</taxon>
        <taxon>Craniata</taxon>
        <taxon>Vertebrata</taxon>
        <taxon>Cyclostomata</taxon>
        <taxon>Myxini</taxon>
        <taxon>Myxiniformes</taxon>
        <taxon>Myxinidae</taxon>
        <taxon>Eptatretinae</taxon>
        <taxon>Eptatretus</taxon>
    </lineage>
</organism>